<dbReference type="GeneTree" id="ENSGT00530000063983"/>
<dbReference type="GO" id="GO:0003690">
    <property type="term" value="F:double-stranded DNA binding"/>
    <property type="evidence" value="ECO:0007669"/>
    <property type="project" value="InterPro"/>
</dbReference>
<evidence type="ECO:0000313" key="2">
    <source>
        <dbReference type="Proteomes" id="UP000008144"/>
    </source>
</evidence>
<dbReference type="GO" id="GO:0008270">
    <property type="term" value="F:zinc ion binding"/>
    <property type="evidence" value="ECO:0007669"/>
    <property type="project" value="InterPro"/>
</dbReference>
<organism evidence="1 2">
    <name type="scientific">Ciona intestinalis</name>
    <name type="common">Transparent sea squirt</name>
    <name type="synonym">Ascidia intestinalis</name>
    <dbReference type="NCBI Taxonomy" id="7719"/>
    <lineage>
        <taxon>Eukaryota</taxon>
        <taxon>Metazoa</taxon>
        <taxon>Chordata</taxon>
        <taxon>Tunicata</taxon>
        <taxon>Ascidiacea</taxon>
        <taxon>Phlebobranchia</taxon>
        <taxon>Cionidae</taxon>
        <taxon>Ciona</taxon>
    </lineage>
</organism>
<reference evidence="1" key="3">
    <citation type="submission" date="2025-08" db="UniProtKB">
        <authorList>
            <consortium name="Ensembl"/>
        </authorList>
    </citation>
    <scope>IDENTIFICATION</scope>
</reference>
<sequence length="211" mass="24075">IVYSRVLQKNIKPSQLSARPNCLWIRTKEHLKREIIVNIIKKENVPLSSILGIAERKGNLIDITCKNREQAQYLQEKLCKNDAFKTAHLYQSETTLVNLSWVPIPMSHEDIKEELKKYGQVIKIIGRIDKDGPLTGRRAAIMKNENLEKNPIPSYLWIKGEELYVTYKGQEITCKYCGEVGHKQANCQTKTKDYPQLLAASGVPKANGEIN</sequence>
<dbReference type="EMBL" id="EAAA01002325">
    <property type="status" value="NOT_ANNOTATED_CDS"/>
    <property type="molecule type" value="Genomic_DNA"/>
</dbReference>
<evidence type="ECO:0000313" key="1">
    <source>
        <dbReference type="Ensembl" id="ENSCINP00000034908.1"/>
    </source>
</evidence>
<proteinExistence type="predicted"/>
<dbReference type="InterPro" id="IPR036875">
    <property type="entry name" value="Znf_CCHC_sf"/>
</dbReference>
<dbReference type="AlphaFoldDB" id="H2XZ24"/>
<dbReference type="Ensembl" id="ENSCINT00000034683.1">
    <property type="protein sequence ID" value="ENSCINP00000034908.1"/>
    <property type="gene ID" value="ENSCING00000019176.1"/>
</dbReference>
<dbReference type="PANTHER" id="PTHR22639">
    <property type="entry name" value="GAG-RELATED PROTEIN"/>
    <property type="match status" value="1"/>
</dbReference>
<dbReference type="GO" id="GO:0002218">
    <property type="term" value="P:activation of innate immune response"/>
    <property type="evidence" value="ECO:0007669"/>
    <property type="project" value="InterPro"/>
</dbReference>
<dbReference type="PANTHER" id="PTHR22639:SF3">
    <property type="entry name" value="ZINC FINGER CCHC DOMAIN-CONTAINING PROTEIN 3"/>
    <property type="match status" value="1"/>
</dbReference>
<evidence type="ECO:0008006" key="3">
    <source>
        <dbReference type="Google" id="ProtNLM"/>
    </source>
</evidence>
<accession>H2XZ24</accession>
<dbReference type="InParanoid" id="H2XZ24"/>
<dbReference type="InterPro" id="IPR042509">
    <property type="entry name" value="ZCCHC3"/>
</dbReference>
<protein>
    <recommendedName>
        <fullName evidence="3">CCHC-type domain-containing protein</fullName>
    </recommendedName>
</protein>
<dbReference type="GO" id="GO:0003723">
    <property type="term" value="F:RNA binding"/>
    <property type="evidence" value="ECO:0007669"/>
    <property type="project" value="InterPro"/>
</dbReference>
<name>H2XZ24_CIOIN</name>
<dbReference type="SUPFAM" id="SSF57756">
    <property type="entry name" value="Retrovirus zinc finger-like domains"/>
    <property type="match status" value="1"/>
</dbReference>
<dbReference type="Proteomes" id="UP000008144">
    <property type="component" value="Chromosome 7"/>
</dbReference>
<dbReference type="HOGENOM" id="CLU_1307316_0_0_1"/>
<reference evidence="1" key="2">
    <citation type="journal article" date="2008" name="Genome Biol.">
        <title>Improved genome assembly and evidence-based global gene model set for the chordate Ciona intestinalis: new insight into intron and operon populations.</title>
        <authorList>
            <person name="Satou Y."/>
            <person name="Mineta K."/>
            <person name="Ogasawara M."/>
            <person name="Sasakura Y."/>
            <person name="Shoguchi E."/>
            <person name="Ueno K."/>
            <person name="Yamada L."/>
            <person name="Matsumoto J."/>
            <person name="Wasserscheid J."/>
            <person name="Dewar K."/>
            <person name="Wiley G.B."/>
            <person name="Macmil S.L."/>
            <person name="Roe B.A."/>
            <person name="Zeller R.W."/>
            <person name="Hastings K.E."/>
            <person name="Lemaire P."/>
            <person name="Lindquist E."/>
            <person name="Endo T."/>
            <person name="Hotta K."/>
            <person name="Inaba K."/>
        </authorList>
    </citation>
    <scope>NUCLEOTIDE SEQUENCE [LARGE SCALE GENOMIC DNA]</scope>
    <source>
        <strain evidence="1">wild type</strain>
    </source>
</reference>
<reference evidence="2" key="1">
    <citation type="journal article" date="2002" name="Science">
        <title>The draft genome of Ciona intestinalis: insights into chordate and vertebrate origins.</title>
        <authorList>
            <person name="Dehal P."/>
            <person name="Satou Y."/>
            <person name="Campbell R.K."/>
            <person name="Chapman J."/>
            <person name="Degnan B."/>
            <person name="De Tomaso A."/>
            <person name="Davidson B."/>
            <person name="Di Gregorio A."/>
            <person name="Gelpke M."/>
            <person name="Goodstein D.M."/>
            <person name="Harafuji N."/>
            <person name="Hastings K.E."/>
            <person name="Ho I."/>
            <person name="Hotta K."/>
            <person name="Huang W."/>
            <person name="Kawashima T."/>
            <person name="Lemaire P."/>
            <person name="Martinez D."/>
            <person name="Meinertzhagen I.A."/>
            <person name="Necula S."/>
            <person name="Nonaka M."/>
            <person name="Putnam N."/>
            <person name="Rash S."/>
            <person name="Saiga H."/>
            <person name="Satake M."/>
            <person name="Terry A."/>
            <person name="Yamada L."/>
            <person name="Wang H.G."/>
            <person name="Awazu S."/>
            <person name="Azumi K."/>
            <person name="Boore J."/>
            <person name="Branno M."/>
            <person name="Chin-Bow S."/>
            <person name="DeSantis R."/>
            <person name="Doyle S."/>
            <person name="Francino P."/>
            <person name="Keys D.N."/>
            <person name="Haga S."/>
            <person name="Hayashi H."/>
            <person name="Hino K."/>
            <person name="Imai K.S."/>
            <person name="Inaba K."/>
            <person name="Kano S."/>
            <person name="Kobayashi K."/>
            <person name="Kobayashi M."/>
            <person name="Lee B.I."/>
            <person name="Makabe K.W."/>
            <person name="Manohar C."/>
            <person name="Matassi G."/>
            <person name="Medina M."/>
            <person name="Mochizuki Y."/>
            <person name="Mount S."/>
            <person name="Morishita T."/>
            <person name="Miura S."/>
            <person name="Nakayama A."/>
            <person name="Nishizaka S."/>
            <person name="Nomoto H."/>
            <person name="Ohta F."/>
            <person name="Oishi K."/>
            <person name="Rigoutsos I."/>
            <person name="Sano M."/>
            <person name="Sasaki A."/>
            <person name="Sasakura Y."/>
            <person name="Shoguchi E."/>
            <person name="Shin-i T."/>
            <person name="Spagnuolo A."/>
            <person name="Stainier D."/>
            <person name="Suzuki M.M."/>
            <person name="Tassy O."/>
            <person name="Takatori N."/>
            <person name="Tokuoka M."/>
            <person name="Yagi K."/>
            <person name="Yoshizaki F."/>
            <person name="Wada S."/>
            <person name="Zhang C."/>
            <person name="Hyatt P.D."/>
            <person name="Larimer F."/>
            <person name="Detter C."/>
            <person name="Doggett N."/>
            <person name="Glavina T."/>
            <person name="Hawkins T."/>
            <person name="Richardson P."/>
            <person name="Lucas S."/>
            <person name="Kohara Y."/>
            <person name="Levine M."/>
            <person name="Satoh N."/>
            <person name="Rokhsar D.S."/>
        </authorList>
    </citation>
    <scope>NUCLEOTIDE SEQUENCE [LARGE SCALE GENOMIC DNA]</scope>
</reference>
<reference evidence="1" key="4">
    <citation type="submission" date="2025-09" db="UniProtKB">
        <authorList>
            <consortium name="Ensembl"/>
        </authorList>
    </citation>
    <scope>IDENTIFICATION</scope>
</reference>
<keyword evidence="2" id="KW-1185">Reference proteome</keyword>